<dbReference type="Pfam" id="PF00459">
    <property type="entry name" value="Inositol_P"/>
    <property type="match status" value="1"/>
</dbReference>
<dbReference type="InterPro" id="IPR020583">
    <property type="entry name" value="Inositol_monoP_metal-BS"/>
</dbReference>
<keyword evidence="5 9" id="KW-0479">Metal-binding</keyword>
<dbReference type="PANTHER" id="PTHR43028">
    <property type="entry name" value="3'(2'),5'-BISPHOSPHATE NUCLEOTIDASE 1"/>
    <property type="match status" value="1"/>
</dbReference>
<feature type="binding site" evidence="10">
    <location>
        <position position="94"/>
    </location>
    <ligand>
        <name>Mg(2+)</name>
        <dbReference type="ChEBI" id="CHEBI:18420"/>
        <label>1</label>
        <note>catalytic</note>
    </ligand>
</feature>
<dbReference type="SUPFAM" id="SSF56655">
    <property type="entry name" value="Carbohydrate phosphatase"/>
    <property type="match status" value="1"/>
</dbReference>
<dbReference type="PROSITE" id="PS00630">
    <property type="entry name" value="IMP_2"/>
    <property type="match status" value="1"/>
</dbReference>
<comment type="caution">
    <text evidence="11">The sequence shown here is derived from an EMBL/GenBank/DDBJ whole genome shotgun (WGS) entry which is preliminary data.</text>
</comment>
<feature type="binding site" evidence="9">
    <location>
        <position position="224"/>
    </location>
    <ligand>
        <name>substrate</name>
    </ligand>
</feature>
<evidence type="ECO:0000256" key="5">
    <source>
        <dbReference type="ARBA" id="ARBA00022723"/>
    </source>
</evidence>
<feature type="binding site" evidence="9">
    <location>
        <position position="97"/>
    </location>
    <ligand>
        <name>Mg(2+)</name>
        <dbReference type="ChEBI" id="CHEBI:18420"/>
        <label>2</label>
    </ligand>
</feature>
<name>A0A964T8M1_9HYPH</name>
<comment type="similarity">
    <text evidence="2 9">Belongs to the inositol monophosphatase superfamily. CysQ family.</text>
</comment>
<dbReference type="GO" id="GO:0008441">
    <property type="term" value="F:3'(2'),5'-bisphosphate nucleotidase activity"/>
    <property type="evidence" value="ECO:0007669"/>
    <property type="project" value="UniProtKB-UniRule"/>
</dbReference>
<feature type="binding site" evidence="9">
    <location>
        <position position="75"/>
    </location>
    <ligand>
        <name>substrate</name>
    </ligand>
</feature>
<keyword evidence="3 9" id="KW-1003">Cell membrane</keyword>
<feature type="binding site" evidence="9">
    <location>
        <position position="75"/>
    </location>
    <ligand>
        <name>Mg(2+)</name>
        <dbReference type="ChEBI" id="CHEBI:18420"/>
        <label>1</label>
    </ligand>
</feature>
<dbReference type="AlphaFoldDB" id="A0A964T8M1"/>
<dbReference type="RefSeq" id="WP_161142216.1">
    <property type="nucleotide sequence ID" value="NZ_SPKJ01000102.1"/>
</dbReference>
<feature type="binding site" evidence="9">
    <location>
        <position position="94"/>
    </location>
    <ligand>
        <name>Mg(2+)</name>
        <dbReference type="ChEBI" id="CHEBI:18420"/>
        <label>2</label>
    </ligand>
</feature>
<gene>
    <name evidence="9 11" type="primary">cysQ</name>
    <name evidence="11" type="ORF">E4O86_19400</name>
</gene>
<dbReference type="Gene3D" id="3.40.190.80">
    <property type="match status" value="1"/>
</dbReference>
<dbReference type="PANTHER" id="PTHR43028:SF5">
    <property type="entry name" value="3'(2'),5'-BISPHOSPHATE NUCLEOTIDASE 1"/>
    <property type="match status" value="1"/>
</dbReference>
<keyword evidence="8 9" id="KW-0472">Membrane</keyword>
<dbReference type="InterPro" id="IPR006240">
    <property type="entry name" value="CysQ"/>
</dbReference>
<comment type="cofactor">
    <cofactor evidence="9 10">
        <name>Mg(2+)</name>
        <dbReference type="ChEBI" id="CHEBI:18420"/>
    </cofactor>
</comment>
<evidence type="ECO:0000256" key="4">
    <source>
        <dbReference type="ARBA" id="ARBA00022519"/>
    </source>
</evidence>
<feature type="binding site" evidence="9">
    <location>
        <position position="96"/>
    </location>
    <ligand>
        <name>Mg(2+)</name>
        <dbReference type="ChEBI" id="CHEBI:18420"/>
        <label>1</label>
    </ligand>
</feature>
<feature type="binding site" evidence="9">
    <location>
        <position position="94"/>
    </location>
    <ligand>
        <name>Mg(2+)</name>
        <dbReference type="ChEBI" id="CHEBI:18420"/>
        <label>1</label>
    </ligand>
</feature>
<feature type="binding site" evidence="10">
    <location>
        <position position="75"/>
    </location>
    <ligand>
        <name>Mg(2+)</name>
        <dbReference type="ChEBI" id="CHEBI:18420"/>
        <label>1</label>
        <note>catalytic</note>
    </ligand>
</feature>
<accession>A0A964T8M1</accession>
<dbReference type="PROSITE" id="PS00629">
    <property type="entry name" value="IMP_1"/>
    <property type="match status" value="1"/>
</dbReference>
<reference evidence="11" key="1">
    <citation type="submission" date="2019-03" db="EMBL/GenBank/DDBJ databases">
        <title>Afifella sp. nov., isolated from activated sludge.</title>
        <authorList>
            <person name="Li Q."/>
            <person name="Liu Y."/>
        </authorList>
    </citation>
    <scope>NUCLEOTIDE SEQUENCE</scope>
    <source>
        <strain evidence="11">L72</strain>
    </source>
</reference>
<feature type="binding site" evidence="10">
    <location>
        <position position="224"/>
    </location>
    <ligand>
        <name>Mg(2+)</name>
        <dbReference type="ChEBI" id="CHEBI:18420"/>
        <label>1</label>
        <note>catalytic</note>
    </ligand>
</feature>
<keyword evidence="4 9" id="KW-0997">Cell inner membrane</keyword>
<evidence type="ECO:0000256" key="3">
    <source>
        <dbReference type="ARBA" id="ARBA00022475"/>
    </source>
</evidence>
<evidence type="ECO:0000256" key="2">
    <source>
        <dbReference type="ARBA" id="ARBA00005289"/>
    </source>
</evidence>
<dbReference type="GO" id="GO:0000103">
    <property type="term" value="P:sulfate assimilation"/>
    <property type="evidence" value="ECO:0007669"/>
    <property type="project" value="TreeGrafter"/>
</dbReference>
<dbReference type="PRINTS" id="PR00377">
    <property type="entry name" value="IMPHPHTASES"/>
</dbReference>
<dbReference type="GO" id="GO:0046854">
    <property type="term" value="P:phosphatidylinositol phosphate biosynthetic process"/>
    <property type="evidence" value="ECO:0007669"/>
    <property type="project" value="InterPro"/>
</dbReference>
<dbReference type="Gene3D" id="3.30.540.10">
    <property type="entry name" value="Fructose-1,6-Bisphosphatase, subunit A, domain 1"/>
    <property type="match status" value="1"/>
</dbReference>
<evidence type="ECO:0000256" key="7">
    <source>
        <dbReference type="ARBA" id="ARBA00022842"/>
    </source>
</evidence>
<dbReference type="InterPro" id="IPR020550">
    <property type="entry name" value="Inositol_monophosphatase_CS"/>
</dbReference>
<evidence type="ECO:0000256" key="6">
    <source>
        <dbReference type="ARBA" id="ARBA00022801"/>
    </source>
</evidence>
<feature type="binding site" evidence="9">
    <location>
        <begin position="96"/>
        <end position="99"/>
    </location>
    <ligand>
        <name>substrate</name>
    </ligand>
</feature>
<keyword evidence="6 9" id="KW-0378">Hydrolase</keyword>
<evidence type="ECO:0000256" key="9">
    <source>
        <dbReference type="HAMAP-Rule" id="MF_02095"/>
    </source>
</evidence>
<dbReference type="CDD" id="cd01638">
    <property type="entry name" value="CysQ"/>
    <property type="match status" value="1"/>
</dbReference>
<sequence>MTSAPAPTPGSDPLLKTLVEAALAGGREVLAVYATEFDVELKGDKSPVSEADRRAEAVIEPLLRAAFPDIPVVAEEAVSEGRVPAIGRRFFLVDPLDGTKEFIKRNGEFTVNIGLIEGGRPVAGVVLAPALGRIYAGAGDSAWTAKVDAGSTRVEDAEPLRAREVDGAPVAVASRSHSTPETEAALDKVGAAERRSIGSSLKFCLVAESAADFYPRFGPTMEWDTAAGDAVLRAAGGAVVTLDGRPLGYGKLKVAGMRDFENPFFIATGDAALLDRLELSPAE</sequence>
<evidence type="ECO:0000256" key="1">
    <source>
        <dbReference type="ARBA" id="ARBA00001625"/>
    </source>
</evidence>
<comment type="function">
    <text evidence="9">Converts adenosine-3',5'-bisphosphate (PAP) to AMP.</text>
</comment>
<comment type="subcellular location">
    <subcellularLocation>
        <location evidence="9">Cell inner membrane</location>
        <topology evidence="9">Peripheral membrane protein</topology>
        <orientation evidence="9">Cytoplasmic side</orientation>
    </subcellularLocation>
</comment>
<evidence type="ECO:0000256" key="10">
    <source>
        <dbReference type="PIRSR" id="PIRSR600760-2"/>
    </source>
</evidence>
<dbReference type="InterPro" id="IPR000760">
    <property type="entry name" value="Inositol_monophosphatase-like"/>
</dbReference>
<dbReference type="InterPro" id="IPR050725">
    <property type="entry name" value="CysQ/Inositol_MonoPase"/>
</dbReference>
<evidence type="ECO:0000313" key="12">
    <source>
        <dbReference type="Proteomes" id="UP000773614"/>
    </source>
</evidence>
<dbReference type="GO" id="GO:0000287">
    <property type="term" value="F:magnesium ion binding"/>
    <property type="evidence" value="ECO:0007669"/>
    <property type="project" value="UniProtKB-UniRule"/>
</dbReference>
<evidence type="ECO:0000313" key="11">
    <source>
        <dbReference type="EMBL" id="MYZ49877.1"/>
    </source>
</evidence>
<keyword evidence="12" id="KW-1185">Reference proteome</keyword>
<comment type="catalytic activity">
    <reaction evidence="1 9">
        <text>adenosine 3',5'-bisphosphate + H2O = AMP + phosphate</text>
        <dbReference type="Rhea" id="RHEA:10040"/>
        <dbReference type="ChEBI" id="CHEBI:15377"/>
        <dbReference type="ChEBI" id="CHEBI:43474"/>
        <dbReference type="ChEBI" id="CHEBI:58343"/>
        <dbReference type="ChEBI" id="CHEBI:456215"/>
        <dbReference type="EC" id="3.1.3.7"/>
    </reaction>
</comment>
<protein>
    <recommendedName>
        <fullName evidence="9">3'(2'),5'-bisphosphate nucleotidase CysQ</fullName>
        <ecNumber evidence="9">3.1.3.7</ecNumber>
    </recommendedName>
    <alternativeName>
        <fullName evidence="9">3'(2'),5-bisphosphonucleoside 3'(2')-phosphohydrolase</fullName>
    </alternativeName>
    <alternativeName>
        <fullName evidence="9">3'-phosphoadenosine 5'-phosphate phosphatase</fullName>
        <shortName evidence="9">PAP phosphatase</shortName>
    </alternativeName>
</protein>
<organism evidence="11 12">
    <name type="scientific">Propylenella binzhouense</name>
    <dbReference type="NCBI Taxonomy" id="2555902"/>
    <lineage>
        <taxon>Bacteria</taxon>
        <taxon>Pseudomonadati</taxon>
        <taxon>Pseudomonadota</taxon>
        <taxon>Alphaproteobacteria</taxon>
        <taxon>Hyphomicrobiales</taxon>
        <taxon>Propylenellaceae</taxon>
        <taxon>Propylenella</taxon>
    </lineage>
</organism>
<feature type="binding site" evidence="10">
    <location>
        <position position="97"/>
    </location>
    <ligand>
        <name>Mg(2+)</name>
        <dbReference type="ChEBI" id="CHEBI:18420"/>
        <label>1</label>
        <note>catalytic</note>
    </ligand>
</feature>
<dbReference type="OrthoDB" id="9785695at2"/>
<dbReference type="EC" id="3.1.3.7" evidence="9"/>
<dbReference type="Proteomes" id="UP000773614">
    <property type="component" value="Unassembled WGS sequence"/>
</dbReference>
<feature type="binding site" evidence="10">
    <location>
        <position position="96"/>
    </location>
    <ligand>
        <name>Mg(2+)</name>
        <dbReference type="ChEBI" id="CHEBI:18420"/>
        <label>1</label>
        <note>catalytic</note>
    </ligand>
</feature>
<dbReference type="EMBL" id="SPKJ01000102">
    <property type="protein sequence ID" value="MYZ49877.1"/>
    <property type="molecule type" value="Genomic_DNA"/>
</dbReference>
<dbReference type="HAMAP" id="MF_02095">
    <property type="entry name" value="CysQ"/>
    <property type="match status" value="1"/>
</dbReference>
<dbReference type="NCBIfam" id="TIGR01331">
    <property type="entry name" value="bisphos_cysQ"/>
    <property type="match status" value="1"/>
</dbReference>
<feature type="binding site" evidence="9">
    <location>
        <position position="224"/>
    </location>
    <ligand>
        <name>Mg(2+)</name>
        <dbReference type="ChEBI" id="CHEBI:18420"/>
        <label>2</label>
    </ligand>
</feature>
<dbReference type="GO" id="GO:0005886">
    <property type="term" value="C:plasma membrane"/>
    <property type="evidence" value="ECO:0007669"/>
    <property type="project" value="UniProtKB-SubCell"/>
</dbReference>
<keyword evidence="7 9" id="KW-0460">Magnesium</keyword>
<evidence type="ECO:0000256" key="8">
    <source>
        <dbReference type="ARBA" id="ARBA00023136"/>
    </source>
</evidence>
<proteinExistence type="inferred from homology"/>
<dbReference type="GO" id="GO:0050427">
    <property type="term" value="P:3'-phosphoadenosine 5'-phosphosulfate metabolic process"/>
    <property type="evidence" value="ECO:0007669"/>
    <property type="project" value="TreeGrafter"/>
</dbReference>